<evidence type="ECO:0000313" key="2">
    <source>
        <dbReference type="Proteomes" id="UP000694700"/>
    </source>
</evidence>
<accession>A0A8C1X588</accession>
<dbReference type="Pfam" id="PF18744">
    <property type="entry name" value="SNAD1"/>
    <property type="match status" value="1"/>
</dbReference>
<name>A0A8C1X588_CYPCA</name>
<dbReference type="Proteomes" id="UP000694700">
    <property type="component" value="Unplaced"/>
</dbReference>
<dbReference type="InterPro" id="IPR040958">
    <property type="entry name" value="SNAD1"/>
</dbReference>
<proteinExistence type="predicted"/>
<protein>
    <submittedName>
        <fullName evidence="1">Uncharacterized protein</fullName>
    </submittedName>
</protein>
<dbReference type="AlphaFoldDB" id="A0A8C1X588"/>
<sequence length="306" mass="35050">MLHFPRSSALSEDKQLHFISEIKSYFLLIIQAATMASGVLLRHLVIILCLLHLHVQSIEGVNTVCLEKMTQYFYKHVQPKQGKKDLQYALAIAVHQDQCTNEQSDIQTEFSLTDAANVRNLLIGKQKCELCTSSKNVIASRPVPISKKKEEHSEHVLLYPVNTSLMDNLLEEKSSADCVVFFSYNSPCVKTCLQSDDNIMEGLRNWINKRKDKMNAFVFQDVWQNDKRSVLEEEFKRINAIVPLYRCARTADVMKCQKCVENNVVDSFCLPDKNPVLFLFQEMFTSAFELWSVVSELFLPITLSGQ</sequence>
<organism evidence="1 2">
    <name type="scientific">Cyprinus carpio</name>
    <name type="common">Common carp</name>
    <dbReference type="NCBI Taxonomy" id="7962"/>
    <lineage>
        <taxon>Eukaryota</taxon>
        <taxon>Metazoa</taxon>
        <taxon>Chordata</taxon>
        <taxon>Craniata</taxon>
        <taxon>Vertebrata</taxon>
        <taxon>Euteleostomi</taxon>
        <taxon>Actinopterygii</taxon>
        <taxon>Neopterygii</taxon>
        <taxon>Teleostei</taxon>
        <taxon>Ostariophysi</taxon>
        <taxon>Cypriniformes</taxon>
        <taxon>Cyprinidae</taxon>
        <taxon>Cyprininae</taxon>
        <taxon>Cyprinus</taxon>
    </lineage>
</organism>
<dbReference type="Ensembl" id="ENSCCRT00015079641.1">
    <property type="protein sequence ID" value="ENSCCRP00015077134.1"/>
    <property type="gene ID" value="ENSCCRG00015031228.1"/>
</dbReference>
<reference evidence="1" key="1">
    <citation type="submission" date="2025-08" db="UniProtKB">
        <authorList>
            <consortium name="Ensembl"/>
        </authorList>
    </citation>
    <scope>IDENTIFICATION</scope>
</reference>
<evidence type="ECO:0000313" key="1">
    <source>
        <dbReference type="Ensembl" id="ENSCCRP00015077134.1"/>
    </source>
</evidence>